<dbReference type="EMBL" id="FXXI01000001">
    <property type="protein sequence ID" value="SMR99176.1"/>
    <property type="molecule type" value="Genomic_DNA"/>
</dbReference>
<organism evidence="2 3">
    <name type="scientific">Vibrio mangrovi</name>
    <dbReference type="NCBI Taxonomy" id="474394"/>
    <lineage>
        <taxon>Bacteria</taxon>
        <taxon>Pseudomonadati</taxon>
        <taxon>Pseudomonadota</taxon>
        <taxon>Gammaproteobacteria</taxon>
        <taxon>Vibrionales</taxon>
        <taxon>Vibrionaceae</taxon>
        <taxon>Vibrio</taxon>
    </lineage>
</organism>
<dbReference type="GO" id="GO:0008897">
    <property type="term" value="F:holo-[acyl-carrier-protein] synthase activity"/>
    <property type="evidence" value="ECO:0007669"/>
    <property type="project" value="InterPro"/>
</dbReference>
<dbReference type="GO" id="GO:0000287">
    <property type="term" value="F:magnesium ion binding"/>
    <property type="evidence" value="ECO:0007669"/>
    <property type="project" value="InterPro"/>
</dbReference>
<keyword evidence="1" id="KW-0808">Transferase</keyword>
<reference evidence="2 3" key="1">
    <citation type="submission" date="2017-05" db="EMBL/GenBank/DDBJ databases">
        <authorList>
            <person name="Song R."/>
            <person name="Chenine A.L."/>
            <person name="Ruprecht R.M."/>
        </authorList>
    </citation>
    <scope>NUCLEOTIDE SEQUENCE [LARGE SCALE GENOMIC DNA]</scope>
    <source>
        <strain evidence="2 3">CECT 7927</strain>
    </source>
</reference>
<keyword evidence="4" id="KW-1185">Reference proteome</keyword>
<dbReference type="Proteomes" id="UP000196125">
    <property type="component" value="Unassembled WGS sequence"/>
</dbReference>
<evidence type="ECO:0000313" key="1">
    <source>
        <dbReference type="EMBL" id="MDW6004026.1"/>
    </source>
</evidence>
<proteinExistence type="predicted"/>
<dbReference type="OrthoDB" id="5864005at2"/>
<dbReference type="SUPFAM" id="SSF56214">
    <property type="entry name" value="4'-phosphopantetheinyl transferase"/>
    <property type="match status" value="1"/>
</dbReference>
<sequence length="240" mass="27079">MATSSKIVSHDGITETQLSAGTDVPRFVITRADLSPRVSMTENRAQVREQAHRQTQKWLTRVWNSVSRSTNAPKTKCTEFRIQYTQQGQPYGIHPTLGQCALSLSHSDVWYAIATAPQQTLGIDLQCYRHFGPSALQLAFTAEEHGQSMALLCAVWAVREAFLKSHGKGLPYSLRTIQVDWQRRLVSDTTTGLSERMFWIFYGLYWVCAICYHPGSRAPVLMPDNLRTSVLCTDLSGRRK</sequence>
<dbReference type="EMBL" id="JAWRCO010000001">
    <property type="protein sequence ID" value="MDW6004026.1"/>
    <property type="molecule type" value="Genomic_DNA"/>
</dbReference>
<name>A0A1Y6INF6_9VIBR</name>
<accession>A0A1Y6INF6</accession>
<reference evidence="1 4" key="2">
    <citation type="submission" date="2023-11" db="EMBL/GenBank/DDBJ databases">
        <title>Plant-associative lifestyle of Vibrio porteresiae and its evolutionary dynamics.</title>
        <authorList>
            <person name="Rameshkumar N."/>
            <person name="Kirti K."/>
        </authorList>
    </citation>
    <scope>NUCLEOTIDE SEQUENCE [LARGE SCALE GENOMIC DNA]</scope>
    <source>
        <strain evidence="1 4">MSSRF38</strain>
    </source>
</reference>
<dbReference type="AlphaFoldDB" id="A0A1Y6INF6"/>
<dbReference type="Proteomes" id="UP001283366">
    <property type="component" value="Unassembled WGS sequence"/>
</dbReference>
<dbReference type="InterPro" id="IPR037143">
    <property type="entry name" value="4-PPantetheinyl_Trfase_dom_sf"/>
</dbReference>
<evidence type="ECO:0000313" key="4">
    <source>
        <dbReference type="Proteomes" id="UP001283366"/>
    </source>
</evidence>
<protein>
    <submittedName>
        <fullName evidence="1">4'-phosphopantetheinyl transferase superfamily protein</fullName>
    </submittedName>
</protein>
<dbReference type="Gene3D" id="3.90.470.20">
    <property type="entry name" value="4'-phosphopantetheinyl transferase domain"/>
    <property type="match status" value="2"/>
</dbReference>
<evidence type="ECO:0000313" key="2">
    <source>
        <dbReference type="EMBL" id="SMR99176.1"/>
    </source>
</evidence>
<dbReference type="RefSeq" id="WP_087479228.1">
    <property type="nucleotide sequence ID" value="NZ_AP024883.1"/>
</dbReference>
<gene>
    <name evidence="1" type="ORF">SBX37_14295</name>
    <name evidence="2" type="ORF">VIM7927_00399</name>
</gene>
<evidence type="ECO:0000313" key="3">
    <source>
        <dbReference type="Proteomes" id="UP000196125"/>
    </source>
</evidence>